<proteinExistence type="predicted"/>
<accession>A0A146KDG0</accession>
<sequence length="324" mass="38007">VVLNTNKADVSRFKFQRNVKSIEQIQYPEEDQNLMYLLSEQNQEIFRAEKNLLTDVPIQLIQNRLPPQGIFKVDIIVKQKELIIKPSIADFQNFIGDCLAELATLFQRSMRPHQNMKLQTFLLEATRQSQLEYGKVQIKDLIGATDEYIQTIQQIKWGLVYINDLILQYQQGIMSIIKDFTTMLQQFKYHEEVIYGQPIVEGLQQLGITPQQGYNEPLFIIESLSALSDLDDQSKLFKIFELVAFPGIDQINVDLFDLPVYSQYYLNKLLNKSVKFDDLITLLTPEHFKRRNQELEQFVIHFKKLNCNRSILCMQVHSEEIYNM</sequence>
<feature type="non-terminal residue" evidence="1">
    <location>
        <position position="324"/>
    </location>
</feature>
<feature type="non-terminal residue" evidence="1">
    <location>
        <position position="1"/>
    </location>
</feature>
<organism evidence="1">
    <name type="scientific">Trepomonas sp. PC1</name>
    <dbReference type="NCBI Taxonomy" id="1076344"/>
    <lineage>
        <taxon>Eukaryota</taxon>
        <taxon>Metamonada</taxon>
        <taxon>Diplomonadida</taxon>
        <taxon>Hexamitidae</taxon>
        <taxon>Hexamitinae</taxon>
        <taxon>Trepomonas</taxon>
    </lineage>
</organism>
<reference evidence="1" key="1">
    <citation type="submission" date="2015-07" db="EMBL/GenBank/DDBJ databases">
        <title>Adaptation to a free-living lifestyle via gene acquisitions in the diplomonad Trepomonas sp. PC1.</title>
        <authorList>
            <person name="Xu F."/>
            <person name="Jerlstrom-Hultqvist J."/>
            <person name="Kolisko M."/>
            <person name="Simpson A.G.B."/>
            <person name="Roger A.J."/>
            <person name="Svard S.G."/>
            <person name="Andersson J.O."/>
        </authorList>
    </citation>
    <scope>NUCLEOTIDE SEQUENCE</scope>
    <source>
        <strain evidence="1">PC1</strain>
    </source>
</reference>
<evidence type="ECO:0000313" key="1">
    <source>
        <dbReference type="EMBL" id="JAP93954.1"/>
    </source>
</evidence>
<name>A0A146KDG0_9EUKA</name>
<dbReference type="EMBL" id="GDID01002652">
    <property type="protein sequence ID" value="JAP93954.1"/>
    <property type="molecule type" value="Transcribed_RNA"/>
</dbReference>
<gene>
    <name evidence="1" type="ORF">TPC1_13563</name>
</gene>
<protein>
    <submittedName>
        <fullName evidence="1">Dynein heavy chain</fullName>
    </submittedName>
</protein>
<dbReference type="AlphaFoldDB" id="A0A146KDG0"/>